<proteinExistence type="predicted"/>
<protein>
    <recommendedName>
        <fullName evidence="3">Thioredoxin domain-containing protein</fullName>
    </recommendedName>
</protein>
<evidence type="ECO:0000313" key="1">
    <source>
        <dbReference type="EMBL" id="OGY42454.1"/>
    </source>
</evidence>
<dbReference type="Gene3D" id="3.40.30.10">
    <property type="entry name" value="Glutaredoxin"/>
    <property type="match status" value="1"/>
</dbReference>
<dbReference type="SUPFAM" id="SSF52833">
    <property type="entry name" value="Thioredoxin-like"/>
    <property type="match status" value="1"/>
</dbReference>
<gene>
    <name evidence="1" type="ORF">A2Y67_00245</name>
</gene>
<dbReference type="EMBL" id="MHIA01000013">
    <property type="protein sequence ID" value="OGY42454.1"/>
    <property type="molecule type" value="Genomic_DNA"/>
</dbReference>
<accession>A0A1G1XR91</accession>
<sequence length="102" mass="12262">MRSFKDRGKNQIMLLVFTVVFNKLNKKCMFKKILIILLFVTLFFPLQHIFAQEPNNNANIYFFWGVGCPHCAKEKPFLEKMRQKYPQLKIKEFEVWNSADNR</sequence>
<dbReference type="AlphaFoldDB" id="A0A1G1XR91"/>
<evidence type="ECO:0008006" key="3">
    <source>
        <dbReference type="Google" id="ProtNLM"/>
    </source>
</evidence>
<comment type="caution">
    <text evidence="1">The sequence shown here is derived from an EMBL/GenBank/DDBJ whole genome shotgun (WGS) entry which is preliminary data.</text>
</comment>
<dbReference type="InterPro" id="IPR036249">
    <property type="entry name" value="Thioredoxin-like_sf"/>
</dbReference>
<dbReference type="Proteomes" id="UP000176260">
    <property type="component" value="Unassembled WGS sequence"/>
</dbReference>
<evidence type="ECO:0000313" key="2">
    <source>
        <dbReference type="Proteomes" id="UP000176260"/>
    </source>
</evidence>
<name>A0A1G1XR91_9BACT</name>
<organism evidence="1 2">
    <name type="scientific">Candidatus Buchananbacteria bacterium RBG_13_39_9</name>
    <dbReference type="NCBI Taxonomy" id="1797531"/>
    <lineage>
        <taxon>Bacteria</taxon>
        <taxon>Candidatus Buchananiibacteriota</taxon>
    </lineage>
</organism>
<reference evidence="1 2" key="1">
    <citation type="journal article" date="2016" name="Nat. Commun.">
        <title>Thousands of microbial genomes shed light on interconnected biogeochemical processes in an aquifer system.</title>
        <authorList>
            <person name="Anantharaman K."/>
            <person name="Brown C.T."/>
            <person name="Hug L.A."/>
            <person name="Sharon I."/>
            <person name="Castelle C.J."/>
            <person name="Probst A.J."/>
            <person name="Thomas B.C."/>
            <person name="Singh A."/>
            <person name="Wilkins M.J."/>
            <person name="Karaoz U."/>
            <person name="Brodie E.L."/>
            <person name="Williams K.H."/>
            <person name="Hubbard S.S."/>
            <person name="Banfield J.F."/>
        </authorList>
    </citation>
    <scope>NUCLEOTIDE SEQUENCE [LARGE SCALE GENOMIC DNA]</scope>
</reference>